<accession>A0ABX0H2J7</accession>
<keyword evidence="3" id="KW-0238">DNA-binding</keyword>
<dbReference type="InterPro" id="IPR013325">
    <property type="entry name" value="RNA_pol_sigma_r2"/>
</dbReference>
<dbReference type="InterPro" id="IPR013324">
    <property type="entry name" value="RNA_pol_sigma_r3/r4-like"/>
</dbReference>
<reference evidence="8 9" key="1">
    <citation type="submission" date="2020-03" db="EMBL/GenBank/DDBJ databases">
        <title>Two novel Motilibacter sp.</title>
        <authorList>
            <person name="Liu S."/>
        </authorList>
    </citation>
    <scope>NUCLEOTIDE SEQUENCE [LARGE SCALE GENOMIC DNA]</scope>
    <source>
        <strain evidence="8 9">E257</strain>
    </source>
</reference>
<name>A0ABX0H2J7_9ACTN</name>
<dbReference type="Pfam" id="PF04542">
    <property type="entry name" value="Sigma70_r2"/>
    <property type="match status" value="1"/>
</dbReference>
<sequence length="292" mass="31666">MASTTNRSEEQLCREHMPLVGYLVSELLGRLPAHVSRDELSSAGLAALAQAARSYDDDRGVPFARFASTRIRGALIDELRSYDWASRSVRTRARKRDAAEEELTRVLGRTPTQPEIAAHLGVQVSELGSVEDDVQRAVVLSLQGFGESGSLDDVVAVHEPAPDEVLLHREKVGYLYDAVDVLPERLRTVVVRYFFEERPMADIAAELGVSESRVSQMRAEALTLLKDGINSQVDPAMVAPAARPGGCAARRREAYFAEVAANGDFKARLSGRTPAYAAAAYAPAAYAPANVA</sequence>
<dbReference type="Gene3D" id="1.20.140.160">
    <property type="match status" value="1"/>
</dbReference>
<gene>
    <name evidence="8" type="ORF">G9H71_21010</name>
</gene>
<dbReference type="InterPro" id="IPR007627">
    <property type="entry name" value="RNA_pol_sigma70_r2"/>
</dbReference>
<dbReference type="Pfam" id="PF04545">
    <property type="entry name" value="Sigma70_r4"/>
    <property type="match status" value="1"/>
</dbReference>
<evidence type="ECO:0000313" key="9">
    <source>
        <dbReference type="Proteomes" id="UP000800981"/>
    </source>
</evidence>
<comment type="caution">
    <text evidence="8">The sequence shown here is derived from an EMBL/GenBank/DDBJ whole genome shotgun (WGS) entry which is preliminary data.</text>
</comment>
<dbReference type="InterPro" id="IPR007624">
    <property type="entry name" value="RNA_pol_sigma70_r3"/>
</dbReference>
<keyword evidence="1" id="KW-0805">Transcription regulation</keyword>
<keyword evidence="2" id="KW-0731">Sigma factor</keyword>
<evidence type="ECO:0000256" key="2">
    <source>
        <dbReference type="ARBA" id="ARBA00023082"/>
    </source>
</evidence>
<evidence type="ECO:0000256" key="4">
    <source>
        <dbReference type="ARBA" id="ARBA00023163"/>
    </source>
</evidence>
<dbReference type="PANTHER" id="PTHR30385:SF7">
    <property type="entry name" value="RNA POLYMERASE SIGMA FACTOR FLIA"/>
    <property type="match status" value="1"/>
</dbReference>
<proteinExistence type="predicted"/>
<dbReference type="EMBL" id="JAANNP010000120">
    <property type="protein sequence ID" value="NHC16269.1"/>
    <property type="molecule type" value="Genomic_DNA"/>
</dbReference>
<keyword evidence="4" id="KW-0804">Transcription</keyword>
<dbReference type="CDD" id="cd06171">
    <property type="entry name" value="Sigma70_r4"/>
    <property type="match status" value="1"/>
</dbReference>
<dbReference type="InterPro" id="IPR014284">
    <property type="entry name" value="RNA_pol_sigma-70_dom"/>
</dbReference>
<dbReference type="InterPro" id="IPR007630">
    <property type="entry name" value="RNA_pol_sigma70_r4"/>
</dbReference>
<dbReference type="SUPFAM" id="SSF88946">
    <property type="entry name" value="Sigma2 domain of RNA polymerase sigma factors"/>
    <property type="match status" value="1"/>
</dbReference>
<evidence type="ECO:0000256" key="3">
    <source>
        <dbReference type="ARBA" id="ARBA00023125"/>
    </source>
</evidence>
<dbReference type="Proteomes" id="UP000800981">
    <property type="component" value="Unassembled WGS sequence"/>
</dbReference>
<evidence type="ECO:0000259" key="7">
    <source>
        <dbReference type="Pfam" id="PF04545"/>
    </source>
</evidence>
<dbReference type="SUPFAM" id="SSF88659">
    <property type="entry name" value="Sigma3 and sigma4 domains of RNA polymerase sigma factors"/>
    <property type="match status" value="2"/>
</dbReference>
<evidence type="ECO:0000313" key="8">
    <source>
        <dbReference type="EMBL" id="NHC16269.1"/>
    </source>
</evidence>
<feature type="domain" description="RNA polymerase sigma-70 region 4" evidence="7">
    <location>
        <begin position="178"/>
        <end position="226"/>
    </location>
</feature>
<evidence type="ECO:0000259" key="6">
    <source>
        <dbReference type="Pfam" id="PF04542"/>
    </source>
</evidence>
<evidence type="ECO:0000256" key="1">
    <source>
        <dbReference type="ARBA" id="ARBA00023015"/>
    </source>
</evidence>
<dbReference type="Pfam" id="PF04539">
    <property type="entry name" value="Sigma70_r3"/>
    <property type="match status" value="1"/>
</dbReference>
<dbReference type="InterPro" id="IPR000943">
    <property type="entry name" value="RNA_pol_sigma70"/>
</dbReference>
<feature type="domain" description="RNA polymerase sigma-70 region 2" evidence="6">
    <location>
        <begin position="14"/>
        <end position="84"/>
    </location>
</feature>
<dbReference type="PANTHER" id="PTHR30385">
    <property type="entry name" value="SIGMA FACTOR F FLAGELLAR"/>
    <property type="match status" value="1"/>
</dbReference>
<evidence type="ECO:0000259" key="5">
    <source>
        <dbReference type="Pfam" id="PF04539"/>
    </source>
</evidence>
<keyword evidence="9" id="KW-1185">Reference proteome</keyword>
<protein>
    <submittedName>
        <fullName evidence="8">Sigma-70 family RNA polymerase sigma factor</fullName>
    </submittedName>
</protein>
<dbReference type="Gene3D" id="1.10.1740.10">
    <property type="match status" value="1"/>
</dbReference>
<dbReference type="NCBIfam" id="TIGR02937">
    <property type="entry name" value="sigma70-ECF"/>
    <property type="match status" value="1"/>
</dbReference>
<feature type="domain" description="RNA polymerase sigma-70 region 3" evidence="5">
    <location>
        <begin position="98"/>
        <end position="156"/>
    </location>
</feature>
<dbReference type="PIRSF" id="PIRSF000770">
    <property type="entry name" value="RNA_pol_sigma-SigE/K"/>
    <property type="match status" value="1"/>
</dbReference>
<organism evidence="8 9">
    <name type="scientific">Motilibacter deserti</name>
    <dbReference type="NCBI Taxonomy" id="2714956"/>
    <lineage>
        <taxon>Bacteria</taxon>
        <taxon>Bacillati</taxon>
        <taxon>Actinomycetota</taxon>
        <taxon>Actinomycetes</taxon>
        <taxon>Motilibacterales</taxon>
        <taxon>Motilibacteraceae</taxon>
        <taxon>Motilibacter</taxon>
    </lineage>
</organism>